<dbReference type="CDD" id="cd12166">
    <property type="entry name" value="2-Hacid_dh_7"/>
    <property type="match status" value="1"/>
</dbReference>
<dbReference type="PANTHER" id="PTHR43333">
    <property type="entry name" value="2-HACID_DH_C DOMAIN-CONTAINING PROTEIN"/>
    <property type="match status" value="1"/>
</dbReference>
<dbReference type="GO" id="GO:0016616">
    <property type="term" value="F:oxidoreductase activity, acting on the CH-OH group of donors, NAD or NADP as acceptor"/>
    <property type="evidence" value="ECO:0007669"/>
    <property type="project" value="UniProtKB-ARBA"/>
</dbReference>
<proteinExistence type="predicted"/>
<dbReference type="Gene3D" id="3.40.50.720">
    <property type="entry name" value="NAD(P)-binding Rossmann-like Domain"/>
    <property type="match status" value="2"/>
</dbReference>
<dbReference type="Proteomes" id="UP000053244">
    <property type="component" value="Unassembled WGS sequence"/>
</dbReference>
<keyword evidence="5" id="KW-1185">Reference proteome</keyword>
<evidence type="ECO:0000256" key="2">
    <source>
        <dbReference type="ARBA" id="ARBA00023027"/>
    </source>
</evidence>
<keyword evidence="2" id="KW-0520">NAD</keyword>
<evidence type="ECO:0000313" key="5">
    <source>
        <dbReference type="Proteomes" id="UP000053244"/>
    </source>
</evidence>
<name>A0A117MP36_9ACTN</name>
<dbReference type="Pfam" id="PF02826">
    <property type="entry name" value="2-Hacid_dh_C"/>
    <property type="match status" value="1"/>
</dbReference>
<sequence>MPTVLVPDDHGVEVLAGVPAVTALRYTAGEVPAGGDTAEVLVVPFGPVEPLIAMTTRLPRLRLVQTLHAGTESWRGRLPAGVLLSNARGAHGAATAEWALAGLLAVYRGLPGFIADQAAGQWRWRTTDSLQGKRILILGAGDLGTCLRRLVTPFGTSVTMVARRRRSGVQNLSDLADLLPSHDVVVVMLPHSEATHHLVDAAFLARMPDGAVLVNAARGPLVDTDALVAELRRRRIRAVLDVTDPEPLPAGHPLWTAPGVLITPHVGGSVHDYRLRAWRVVAGQIAQFARGDVPDNLVRASPPIAT</sequence>
<protein>
    <submittedName>
        <fullName evidence="4">Phosphoglycerate dehydrogenase</fullName>
    </submittedName>
</protein>
<reference evidence="4 5" key="1">
    <citation type="submission" date="2015-10" db="EMBL/GenBank/DDBJ databases">
        <authorList>
            <person name="Gilbert D.G."/>
        </authorList>
    </citation>
    <scope>NUCLEOTIDE SEQUENCE [LARGE SCALE GENOMIC DNA]</scope>
    <source>
        <strain evidence="4 5">NRRL B-16712</strain>
    </source>
</reference>
<dbReference type="EMBL" id="LLZH01000292">
    <property type="protein sequence ID" value="KUL28047.1"/>
    <property type="molecule type" value="Genomic_DNA"/>
</dbReference>
<evidence type="ECO:0000256" key="1">
    <source>
        <dbReference type="ARBA" id="ARBA00023002"/>
    </source>
</evidence>
<organism evidence="4 5">
    <name type="scientific">Actinoplanes awajinensis subsp. mycoplanecinus</name>
    <dbReference type="NCBI Taxonomy" id="135947"/>
    <lineage>
        <taxon>Bacteria</taxon>
        <taxon>Bacillati</taxon>
        <taxon>Actinomycetota</taxon>
        <taxon>Actinomycetes</taxon>
        <taxon>Micromonosporales</taxon>
        <taxon>Micromonosporaceae</taxon>
        <taxon>Actinoplanes</taxon>
    </lineage>
</organism>
<dbReference type="PROSITE" id="PS00671">
    <property type="entry name" value="D_2_HYDROXYACID_DH_3"/>
    <property type="match status" value="1"/>
</dbReference>
<feature type="domain" description="D-isomer specific 2-hydroxyacid dehydrogenase NAD-binding" evidence="3">
    <location>
        <begin position="101"/>
        <end position="267"/>
    </location>
</feature>
<dbReference type="PANTHER" id="PTHR43333:SF1">
    <property type="entry name" value="D-ISOMER SPECIFIC 2-HYDROXYACID DEHYDROGENASE NAD-BINDING DOMAIN-CONTAINING PROTEIN"/>
    <property type="match status" value="1"/>
</dbReference>
<dbReference type="InterPro" id="IPR029753">
    <property type="entry name" value="D-isomer_DH_CS"/>
</dbReference>
<keyword evidence="1" id="KW-0560">Oxidoreductase</keyword>
<dbReference type="OrthoDB" id="4324715at2"/>
<gene>
    <name evidence="4" type="ORF">ADL15_33135</name>
</gene>
<accession>A0A117MP36</accession>
<evidence type="ECO:0000259" key="3">
    <source>
        <dbReference type="Pfam" id="PF02826"/>
    </source>
</evidence>
<comment type="caution">
    <text evidence="4">The sequence shown here is derived from an EMBL/GenBank/DDBJ whole genome shotgun (WGS) entry which is preliminary data.</text>
</comment>
<dbReference type="RefSeq" id="WP_067699382.1">
    <property type="nucleotide sequence ID" value="NZ_LLZH01000292.1"/>
</dbReference>
<dbReference type="InterPro" id="IPR006140">
    <property type="entry name" value="D-isomer_DH_NAD-bd"/>
</dbReference>
<dbReference type="SUPFAM" id="SSF51735">
    <property type="entry name" value="NAD(P)-binding Rossmann-fold domains"/>
    <property type="match status" value="1"/>
</dbReference>
<dbReference type="AlphaFoldDB" id="A0A117MP36"/>
<dbReference type="InterPro" id="IPR036291">
    <property type="entry name" value="NAD(P)-bd_dom_sf"/>
</dbReference>
<dbReference type="GO" id="GO:0051287">
    <property type="term" value="F:NAD binding"/>
    <property type="evidence" value="ECO:0007669"/>
    <property type="project" value="InterPro"/>
</dbReference>
<evidence type="ECO:0000313" key="4">
    <source>
        <dbReference type="EMBL" id="KUL28047.1"/>
    </source>
</evidence>